<evidence type="ECO:0000256" key="2">
    <source>
        <dbReference type="ARBA" id="ARBA00022840"/>
    </source>
</evidence>
<evidence type="ECO:0000313" key="5">
    <source>
        <dbReference type="EMBL" id="MBC8545489.1"/>
    </source>
</evidence>
<organism evidence="5 6">
    <name type="scientific">Ligaoa zhengdingensis</name>
    <dbReference type="NCBI Taxonomy" id="2763658"/>
    <lineage>
        <taxon>Bacteria</taxon>
        <taxon>Bacillati</taxon>
        <taxon>Bacillota</taxon>
        <taxon>Clostridia</taxon>
        <taxon>Eubacteriales</taxon>
        <taxon>Oscillospiraceae</taxon>
        <taxon>Ligaoa</taxon>
    </lineage>
</organism>
<dbReference type="GO" id="GO:0005524">
    <property type="term" value="F:ATP binding"/>
    <property type="evidence" value="ECO:0007669"/>
    <property type="project" value="UniProtKB-KW"/>
</dbReference>
<dbReference type="SUPFAM" id="SSF52540">
    <property type="entry name" value="P-loop containing nucleoside triphosphate hydrolases"/>
    <property type="match status" value="1"/>
</dbReference>
<dbReference type="InterPro" id="IPR003593">
    <property type="entry name" value="AAA+_ATPase"/>
</dbReference>
<feature type="region of interest" description="Disordered" evidence="3">
    <location>
        <begin position="338"/>
        <end position="360"/>
    </location>
</feature>
<dbReference type="SMART" id="SM00382">
    <property type="entry name" value="AAA"/>
    <property type="match status" value="1"/>
</dbReference>
<feature type="domain" description="AAA+ ATPase" evidence="4">
    <location>
        <begin position="156"/>
        <end position="302"/>
    </location>
</feature>
<dbReference type="RefSeq" id="WP_249281641.1">
    <property type="nucleotide sequence ID" value="NZ_JACRST010000001.1"/>
</dbReference>
<dbReference type="Gene3D" id="3.40.50.300">
    <property type="entry name" value="P-loop containing nucleotide triphosphate hydrolases"/>
    <property type="match status" value="1"/>
</dbReference>
<proteinExistence type="predicted"/>
<dbReference type="CDD" id="cd00009">
    <property type="entry name" value="AAA"/>
    <property type="match status" value="1"/>
</dbReference>
<evidence type="ECO:0000313" key="6">
    <source>
        <dbReference type="Proteomes" id="UP000653127"/>
    </source>
</evidence>
<dbReference type="PANTHER" id="PTHR20953">
    <property type="entry name" value="KINASE-RELATED"/>
    <property type="match status" value="1"/>
</dbReference>
<keyword evidence="6" id="KW-1185">Reference proteome</keyword>
<dbReference type="Pfam" id="PF19568">
    <property type="entry name" value="Spore_III_AA"/>
    <property type="match status" value="1"/>
</dbReference>
<comment type="caution">
    <text evidence="5">The sequence shown here is derived from an EMBL/GenBank/DDBJ whole genome shotgun (WGS) entry which is preliminary data.</text>
</comment>
<evidence type="ECO:0000259" key="4">
    <source>
        <dbReference type="SMART" id="SM00382"/>
    </source>
</evidence>
<dbReference type="InterPro" id="IPR027417">
    <property type="entry name" value="P-loop_NTPase"/>
</dbReference>
<dbReference type="AlphaFoldDB" id="A0A926DXZ2"/>
<dbReference type="PANTHER" id="PTHR20953:SF3">
    <property type="entry name" value="P-LOOP CONTAINING NUCLEOSIDE TRIPHOSPHATE HYDROLASES SUPERFAMILY PROTEIN"/>
    <property type="match status" value="1"/>
</dbReference>
<dbReference type="EMBL" id="JACRST010000001">
    <property type="protein sequence ID" value="MBC8545489.1"/>
    <property type="molecule type" value="Genomic_DNA"/>
</dbReference>
<accession>A0A926DXZ2</accession>
<reference evidence="5" key="1">
    <citation type="submission" date="2020-08" db="EMBL/GenBank/DDBJ databases">
        <title>Genome public.</title>
        <authorList>
            <person name="Liu C."/>
            <person name="Sun Q."/>
        </authorList>
    </citation>
    <scope>NUCLEOTIDE SEQUENCE</scope>
    <source>
        <strain evidence="5">NSJ-31</strain>
    </source>
</reference>
<keyword evidence="1" id="KW-0547">Nucleotide-binding</keyword>
<keyword evidence="2" id="KW-0067">ATP-binding</keyword>
<name>A0A926DXZ2_9FIRM</name>
<protein>
    <submittedName>
        <fullName evidence="5">Stage III sporulation protein AA</fullName>
    </submittedName>
</protein>
<dbReference type="Proteomes" id="UP000653127">
    <property type="component" value="Unassembled WGS sequence"/>
</dbReference>
<gene>
    <name evidence="5" type="ORF">H8711_00870</name>
</gene>
<evidence type="ECO:0000256" key="1">
    <source>
        <dbReference type="ARBA" id="ARBA00022741"/>
    </source>
</evidence>
<sequence>MDIQEVMERFERLCQIFPERIRRELLGLERPVQLAAQEIRLRTGRPVQVCSGADNLFLCGKGRTARRPGRDCLCATADEIYEVFRAVCGYSVHSHQNEIVQGYISYVGGHRVGLGGSAVSADGALTGMRDISSLNIRIAKQVLGCADDLLFHCNYGEKGLLLAGPPGSGKTTLLRDLTRQLASGEKGPVQKVALVDERGELAAMWQGVPQNDVGVCTDVLSGYGKRDGILMAVRALSPDVIVCDEIGREEDVDALKTGAVCGVRLVASIHAATEAEVLHKPFVHELAALGAFDRVVLLDGRRHVGRIQKVIDLGGETDETGGIHADYRVLFDGGAVSGGALEGKDDPVGGDDRPGGDDSE</sequence>
<evidence type="ECO:0000256" key="3">
    <source>
        <dbReference type="SAM" id="MobiDB-lite"/>
    </source>
</evidence>
<feature type="compositionally biased region" description="Basic and acidic residues" evidence="3">
    <location>
        <begin position="342"/>
        <end position="360"/>
    </location>
</feature>
<dbReference type="InterPro" id="IPR045735">
    <property type="entry name" value="Spore_III_AA_AAA+_ATPase"/>
</dbReference>